<feature type="region of interest" description="Disordered" evidence="1">
    <location>
        <begin position="489"/>
        <end position="510"/>
    </location>
</feature>
<dbReference type="Proteomes" id="UP000757232">
    <property type="component" value="Unassembled WGS sequence"/>
</dbReference>
<name>A0A9Q5N375_SANBA</name>
<evidence type="ECO:0000256" key="1">
    <source>
        <dbReference type="SAM" id="MobiDB-lite"/>
    </source>
</evidence>
<evidence type="ECO:0000313" key="2">
    <source>
        <dbReference type="EMBL" id="OCB84361.1"/>
    </source>
</evidence>
<dbReference type="EMBL" id="LNZH02000215">
    <property type="protein sequence ID" value="OCB84361.1"/>
    <property type="molecule type" value="Genomic_DNA"/>
</dbReference>
<feature type="region of interest" description="Disordered" evidence="1">
    <location>
        <begin position="250"/>
        <end position="381"/>
    </location>
</feature>
<feature type="region of interest" description="Disordered" evidence="1">
    <location>
        <begin position="1"/>
        <end position="230"/>
    </location>
</feature>
<feature type="compositionally biased region" description="Low complexity" evidence="1">
    <location>
        <begin position="135"/>
        <end position="144"/>
    </location>
</feature>
<protein>
    <submittedName>
        <fullName evidence="2">Uncharacterized protein</fullName>
    </submittedName>
</protein>
<keyword evidence="3" id="KW-1185">Reference proteome</keyword>
<proteinExistence type="predicted"/>
<reference evidence="2" key="1">
    <citation type="submission" date="2016-06" db="EMBL/GenBank/DDBJ databases">
        <title>Draft Genome sequence of the fungus Inonotus baumii.</title>
        <authorList>
            <person name="Zhu H."/>
            <person name="Lin W."/>
        </authorList>
    </citation>
    <scope>NUCLEOTIDE SEQUENCE</scope>
    <source>
        <strain evidence="2">821</strain>
    </source>
</reference>
<feature type="compositionally biased region" description="Low complexity" evidence="1">
    <location>
        <begin position="177"/>
        <end position="196"/>
    </location>
</feature>
<evidence type="ECO:0000313" key="3">
    <source>
        <dbReference type="Proteomes" id="UP000757232"/>
    </source>
</evidence>
<organism evidence="2 3">
    <name type="scientific">Sanghuangporus baumii</name>
    <name type="common">Phellinus baumii</name>
    <dbReference type="NCBI Taxonomy" id="108892"/>
    <lineage>
        <taxon>Eukaryota</taxon>
        <taxon>Fungi</taxon>
        <taxon>Dikarya</taxon>
        <taxon>Basidiomycota</taxon>
        <taxon>Agaricomycotina</taxon>
        <taxon>Agaricomycetes</taxon>
        <taxon>Hymenochaetales</taxon>
        <taxon>Hymenochaetaceae</taxon>
        <taxon>Sanghuangporus</taxon>
    </lineage>
</organism>
<feature type="compositionally biased region" description="Basic and acidic residues" evidence="1">
    <location>
        <begin position="364"/>
        <end position="381"/>
    </location>
</feature>
<dbReference type="AlphaFoldDB" id="A0A9Q5N375"/>
<accession>A0A9Q5N375</accession>
<feature type="compositionally biased region" description="Basic and acidic residues" evidence="1">
    <location>
        <begin position="119"/>
        <end position="133"/>
    </location>
</feature>
<gene>
    <name evidence="2" type="ORF">A7U60_g8345</name>
</gene>
<comment type="caution">
    <text evidence="2">The sequence shown here is derived from an EMBL/GenBank/DDBJ whole genome shotgun (WGS) entry which is preliminary data.</text>
</comment>
<sequence length="729" mass="81166">MSVAARPSVPAIQTTAITSMTSDRPPPPPPKSPLRSTSTMSRRRGDGRVITLTMPAPLSALDAPTPPLAESVPIRSSTRNDVESRRGGGGSGGSGRREQNAPAPPMSPTSPMSPGATLREMRRQTRELRERTKAQKQAQAQGRAQAREEARHYPLPLSPIQLQSVKRPTGARRESSLSRLSRRLSLSSRRPSMNLRKSFRKSLRKSGSGVSNGNGQQGVKKRQSISNLARRESVKLRSILKITQPLQVQTRNQVDMSDPPRVQVEPTPAPADGRPSTGPTPPLGSGYALVAQKKVGATWHPPQRELERRQSAKLRSMLKPNSRPDSTVHRKAPLPVGEECPMKPSGASDKTEGAKSRHSSQRSSLDEKADAKQQREDDRPSFEIVAVPAVTAPSQTQDQPRIQAEVQAPRQFRDGKEVLSEIETKHLSAAEARRLIRQHNREYFHSKIWDPALQRDFAGAYQLANERDETAGAGPSEIINIQAQTQTQKRSSLQALVGPAPPDKDKRYTTDKDDWRRYENLPDAEDWGRNVRLAMARLEDKITNEATADPARFMKARRESAQLRAWIAAQRRTSEARLSAIAMGRVRPESPFEQAFVAELLKENDIKFKHSSNPMLDAQKLFKDIDSKKDSLLPHYVPFSQHPLLAPLEEIEAEAKQQDNGSSESTLSDEKPVHVLRRRFSVFDEKKAARRAGRSYKSLSTSTQLDQLEMHEARCCGLWKPKAFVDKIS</sequence>
<dbReference type="OrthoDB" id="3270662at2759"/>